<dbReference type="Proteomes" id="UP000032142">
    <property type="component" value="Unassembled WGS sequence"/>
</dbReference>
<evidence type="ECO:0000313" key="2">
    <source>
        <dbReference type="Proteomes" id="UP000032142"/>
    </source>
</evidence>
<accession>A0A0B0PCX6</accession>
<evidence type="ECO:0000313" key="1">
    <source>
        <dbReference type="EMBL" id="KHG24293.1"/>
    </source>
</evidence>
<proteinExistence type="predicted"/>
<reference evidence="2" key="1">
    <citation type="submission" date="2014-09" db="EMBL/GenBank/DDBJ databases">
        <authorList>
            <person name="Mudge J."/>
            <person name="Ramaraj T."/>
            <person name="Lindquist I.E."/>
            <person name="Bharti A.K."/>
            <person name="Sundararajan A."/>
            <person name="Cameron C.T."/>
            <person name="Woodward J.E."/>
            <person name="May G.D."/>
            <person name="Brubaker C."/>
            <person name="Broadhvest J."/>
            <person name="Wilkins T.A."/>
        </authorList>
    </citation>
    <scope>NUCLEOTIDE SEQUENCE</scope>
    <source>
        <strain evidence="2">cv. AKA8401</strain>
    </source>
</reference>
<gene>
    <name evidence="1" type="ORF">F383_31700</name>
</gene>
<sequence length="13" mass="1512">MGNRLGSEFSLDW</sequence>
<organism evidence="1 2">
    <name type="scientific">Gossypium arboreum</name>
    <name type="common">Tree cotton</name>
    <name type="synonym">Gossypium nanking</name>
    <dbReference type="NCBI Taxonomy" id="29729"/>
    <lineage>
        <taxon>Eukaryota</taxon>
        <taxon>Viridiplantae</taxon>
        <taxon>Streptophyta</taxon>
        <taxon>Embryophyta</taxon>
        <taxon>Tracheophyta</taxon>
        <taxon>Spermatophyta</taxon>
        <taxon>Magnoliopsida</taxon>
        <taxon>eudicotyledons</taxon>
        <taxon>Gunneridae</taxon>
        <taxon>Pentapetalae</taxon>
        <taxon>rosids</taxon>
        <taxon>malvids</taxon>
        <taxon>Malvales</taxon>
        <taxon>Malvaceae</taxon>
        <taxon>Malvoideae</taxon>
        <taxon>Gossypium</taxon>
    </lineage>
</organism>
<protein>
    <submittedName>
        <fullName evidence="1">Uncharacterized protein</fullName>
    </submittedName>
</protein>
<keyword evidence="2" id="KW-1185">Reference proteome</keyword>
<dbReference type="EMBL" id="KN428271">
    <property type="protein sequence ID" value="KHG24293.1"/>
    <property type="molecule type" value="Genomic_DNA"/>
</dbReference>
<name>A0A0B0PCX6_GOSAR</name>